<accession>A0ABP1RN01</accession>
<protein>
    <submittedName>
        <fullName evidence="2">Uncharacterized protein</fullName>
    </submittedName>
</protein>
<reference evidence="2 3" key="1">
    <citation type="submission" date="2024-08" db="EMBL/GenBank/DDBJ databases">
        <authorList>
            <person name="Cucini C."/>
            <person name="Frati F."/>
        </authorList>
    </citation>
    <scope>NUCLEOTIDE SEQUENCE [LARGE SCALE GENOMIC DNA]</scope>
</reference>
<keyword evidence="3" id="KW-1185">Reference proteome</keyword>
<gene>
    <name evidence="2" type="ORF">ODALV1_LOCUS24010</name>
</gene>
<evidence type="ECO:0000313" key="3">
    <source>
        <dbReference type="Proteomes" id="UP001642540"/>
    </source>
</evidence>
<evidence type="ECO:0000313" key="2">
    <source>
        <dbReference type="EMBL" id="CAL8131057.1"/>
    </source>
</evidence>
<name>A0ABP1RN01_9HEXA</name>
<comment type="caution">
    <text evidence="2">The sequence shown here is derived from an EMBL/GenBank/DDBJ whole genome shotgun (WGS) entry which is preliminary data.</text>
</comment>
<dbReference type="Proteomes" id="UP001642540">
    <property type="component" value="Unassembled WGS sequence"/>
</dbReference>
<feature type="region of interest" description="Disordered" evidence="1">
    <location>
        <begin position="1"/>
        <end position="40"/>
    </location>
</feature>
<feature type="compositionally biased region" description="Polar residues" evidence="1">
    <location>
        <begin position="1"/>
        <end position="23"/>
    </location>
</feature>
<dbReference type="EMBL" id="CAXLJM020000086">
    <property type="protein sequence ID" value="CAL8131057.1"/>
    <property type="molecule type" value="Genomic_DNA"/>
</dbReference>
<proteinExistence type="predicted"/>
<sequence>MSQQDNDNSSPMDESENQNTRTGTEGGMINLQPPKEGSDKPNWVKMLLEYFEYVNEETRVINEKGKSRNRIFYTLRCSLCKTNPHPKQSKKRKSDGNASSNEDVLITCSAAFAFARHLERIHPNAHNPEVYDSNRRSGYYKRKIDSEKANETILTSVIGLTGSSPATSVKKYGDDSVRQKEFRKVILDYIALDGVPLCATERESFRILMHFVDPKLTCPSRSTIMRLLDKKSMEVL</sequence>
<organism evidence="2 3">
    <name type="scientific">Orchesella dallaii</name>
    <dbReference type="NCBI Taxonomy" id="48710"/>
    <lineage>
        <taxon>Eukaryota</taxon>
        <taxon>Metazoa</taxon>
        <taxon>Ecdysozoa</taxon>
        <taxon>Arthropoda</taxon>
        <taxon>Hexapoda</taxon>
        <taxon>Collembola</taxon>
        <taxon>Entomobryomorpha</taxon>
        <taxon>Entomobryoidea</taxon>
        <taxon>Orchesellidae</taxon>
        <taxon>Orchesellinae</taxon>
        <taxon>Orchesella</taxon>
    </lineage>
</organism>
<evidence type="ECO:0000256" key="1">
    <source>
        <dbReference type="SAM" id="MobiDB-lite"/>
    </source>
</evidence>